<sequence>MKNKNVGISTLIIIILVTIIGFVYYHHVSTPVTKAIDSTPDIPVEVPEPNTNPQQ</sequence>
<evidence type="ECO:0000313" key="2">
    <source>
        <dbReference type="EMBL" id="WED42558.1"/>
    </source>
</evidence>
<keyword evidence="1" id="KW-0472">Membrane</keyword>
<keyword evidence="3" id="KW-1185">Reference proteome</keyword>
<dbReference type="Proteomes" id="UP001222087">
    <property type="component" value="Chromosome"/>
</dbReference>
<organism evidence="2 3">
    <name type="scientific">Legionella cardiaca</name>
    <dbReference type="NCBI Taxonomy" id="1071983"/>
    <lineage>
        <taxon>Bacteria</taxon>
        <taxon>Pseudomonadati</taxon>
        <taxon>Pseudomonadota</taxon>
        <taxon>Gammaproteobacteria</taxon>
        <taxon>Legionellales</taxon>
        <taxon>Legionellaceae</taxon>
        <taxon>Legionella</taxon>
    </lineage>
</organism>
<name>A0ABY8APC6_9GAMM</name>
<reference evidence="2 3" key="1">
    <citation type="submission" date="2023-02" db="EMBL/GenBank/DDBJ databases">
        <title>Genome Sequence of L. cardiaca H63T.</title>
        <authorList>
            <person name="Lopez A.E."/>
            <person name="Cianciotto N.P."/>
        </authorList>
    </citation>
    <scope>NUCLEOTIDE SEQUENCE [LARGE SCALE GENOMIC DNA]</scope>
    <source>
        <strain evidence="2 3">H63</strain>
    </source>
</reference>
<keyword evidence="1" id="KW-0812">Transmembrane</keyword>
<protein>
    <submittedName>
        <fullName evidence="2">Uncharacterized protein</fullName>
    </submittedName>
</protein>
<gene>
    <name evidence="2" type="ORF">PXX05_11650</name>
</gene>
<evidence type="ECO:0000256" key="1">
    <source>
        <dbReference type="SAM" id="Phobius"/>
    </source>
</evidence>
<proteinExistence type="predicted"/>
<feature type="transmembrane region" description="Helical" evidence="1">
    <location>
        <begin position="6"/>
        <end position="25"/>
    </location>
</feature>
<keyword evidence="1" id="KW-1133">Transmembrane helix</keyword>
<accession>A0ABY8APC6</accession>
<dbReference type="RefSeq" id="WP_275088380.1">
    <property type="nucleotide sequence ID" value="NZ_CP119078.1"/>
</dbReference>
<dbReference type="EMBL" id="CP119078">
    <property type="protein sequence ID" value="WED42558.1"/>
    <property type="molecule type" value="Genomic_DNA"/>
</dbReference>
<evidence type="ECO:0000313" key="3">
    <source>
        <dbReference type="Proteomes" id="UP001222087"/>
    </source>
</evidence>